<reference evidence="1 2" key="1">
    <citation type="submission" date="2013-02" db="EMBL/GenBank/DDBJ databases">
        <title>The Genome Sequence of Acinetobacter schindleri NIPH 900.</title>
        <authorList>
            <consortium name="The Broad Institute Genome Sequencing Platform"/>
            <consortium name="The Broad Institute Genome Sequencing Center for Infectious Disease"/>
            <person name="Cerqueira G."/>
            <person name="Feldgarden M."/>
            <person name="Courvalin P."/>
            <person name="Perichon B."/>
            <person name="Grillot-Courvalin C."/>
            <person name="Clermont D."/>
            <person name="Rocha E."/>
            <person name="Yoon E.-J."/>
            <person name="Nemec A."/>
            <person name="Walker B."/>
            <person name="Young S.K."/>
            <person name="Zeng Q."/>
            <person name="Gargeya S."/>
            <person name="Fitzgerald M."/>
            <person name="Haas B."/>
            <person name="Abouelleil A."/>
            <person name="Alvarado L."/>
            <person name="Arachchi H.M."/>
            <person name="Berlin A.M."/>
            <person name="Chapman S.B."/>
            <person name="Dewar J."/>
            <person name="Goldberg J."/>
            <person name="Griggs A."/>
            <person name="Gujja S."/>
            <person name="Hansen M."/>
            <person name="Howarth C."/>
            <person name="Imamovic A."/>
            <person name="Larimer J."/>
            <person name="McCowan C."/>
            <person name="Murphy C."/>
            <person name="Neiman D."/>
            <person name="Pearson M."/>
            <person name="Priest M."/>
            <person name="Roberts A."/>
            <person name="Saif S."/>
            <person name="Shea T."/>
            <person name="Sisk P."/>
            <person name="Sykes S."/>
            <person name="Wortman J."/>
            <person name="Nusbaum C."/>
            <person name="Birren B."/>
        </authorList>
    </citation>
    <scope>NUCLEOTIDE SEQUENCE [LARGE SCALE GENOMIC DNA]</scope>
    <source>
        <strain evidence="1 2">NIPH 900</strain>
    </source>
</reference>
<keyword evidence="2" id="KW-1185">Reference proteome</keyword>
<dbReference type="HOGENOM" id="CLU_3211164_0_0_6"/>
<dbReference type="AlphaFoldDB" id="N8WR48"/>
<dbReference type="Proteomes" id="UP000018438">
    <property type="component" value="Unassembled WGS sequence"/>
</dbReference>
<dbReference type="EMBL" id="APPI01000008">
    <property type="protein sequence ID" value="ENV14451.1"/>
    <property type="molecule type" value="Genomic_DNA"/>
</dbReference>
<accession>N8WR48</accession>
<protein>
    <submittedName>
        <fullName evidence="1">Uncharacterized protein</fullName>
    </submittedName>
</protein>
<sequence>MRKKITYLAGAMTIVLLIAVIKHENEVKGDEQFRYLDSIASKQP</sequence>
<name>N8WR48_9GAMM</name>
<organism evidence="1 2">
    <name type="scientific">Acinetobacter schindleri NIPH 900</name>
    <dbReference type="NCBI Taxonomy" id="1217675"/>
    <lineage>
        <taxon>Bacteria</taxon>
        <taxon>Pseudomonadati</taxon>
        <taxon>Pseudomonadota</taxon>
        <taxon>Gammaproteobacteria</taxon>
        <taxon>Moraxellales</taxon>
        <taxon>Moraxellaceae</taxon>
        <taxon>Acinetobacter</taxon>
    </lineage>
</organism>
<evidence type="ECO:0000313" key="1">
    <source>
        <dbReference type="EMBL" id="ENV14451.1"/>
    </source>
</evidence>
<evidence type="ECO:0000313" key="2">
    <source>
        <dbReference type="Proteomes" id="UP000018438"/>
    </source>
</evidence>
<gene>
    <name evidence="1" type="ORF">F965_00317</name>
</gene>
<comment type="caution">
    <text evidence="1">The sequence shown here is derived from an EMBL/GenBank/DDBJ whole genome shotgun (WGS) entry which is preliminary data.</text>
</comment>
<proteinExistence type="predicted"/>